<gene>
    <name evidence="1" type="ORF">KUTeg_010984</name>
</gene>
<protein>
    <submittedName>
        <fullName evidence="1">Uncharacterized protein</fullName>
    </submittedName>
</protein>
<organism evidence="1 2">
    <name type="scientific">Tegillarca granosa</name>
    <name type="common">Malaysian cockle</name>
    <name type="synonym">Anadara granosa</name>
    <dbReference type="NCBI Taxonomy" id="220873"/>
    <lineage>
        <taxon>Eukaryota</taxon>
        <taxon>Metazoa</taxon>
        <taxon>Spiralia</taxon>
        <taxon>Lophotrochozoa</taxon>
        <taxon>Mollusca</taxon>
        <taxon>Bivalvia</taxon>
        <taxon>Autobranchia</taxon>
        <taxon>Pteriomorphia</taxon>
        <taxon>Arcoida</taxon>
        <taxon>Arcoidea</taxon>
        <taxon>Arcidae</taxon>
        <taxon>Tegillarca</taxon>
    </lineage>
</organism>
<reference evidence="1 2" key="1">
    <citation type="submission" date="2022-12" db="EMBL/GenBank/DDBJ databases">
        <title>Chromosome-level genome of Tegillarca granosa.</title>
        <authorList>
            <person name="Kim J."/>
        </authorList>
    </citation>
    <scope>NUCLEOTIDE SEQUENCE [LARGE SCALE GENOMIC DNA]</scope>
    <source>
        <strain evidence="1">Teg-2019</strain>
        <tissue evidence="1">Adductor muscle</tissue>
    </source>
</reference>
<accession>A0ABQ9F2J2</accession>
<name>A0ABQ9F2J2_TEGGR</name>
<dbReference type="Proteomes" id="UP001217089">
    <property type="component" value="Unassembled WGS sequence"/>
</dbReference>
<evidence type="ECO:0000313" key="1">
    <source>
        <dbReference type="EMBL" id="KAJ8311629.1"/>
    </source>
</evidence>
<proteinExistence type="predicted"/>
<keyword evidence="2" id="KW-1185">Reference proteome</keyword>
<comment type="caution">
    <text evidence="1">The sequence shown here is derived from an EMBL/GenBank/DDBJ whole genome shotgun (WGS) entry which is preliminary data.</text>
</comment>
<sequence length="144" mass="17042">MQSNSSRDMQCHFSFKFCDFLGYKVNSCFRAYNRTTQNTKRGLLNVHGKDFIRLQPRHPESPALVQFRTSDSLNKSQFTYWSFQCVDITERPFDVLWGYVNCKISACHLSPAVLENMFRIIIQRPTTDQIKFVDITRRRLFDVQ</sequence>
<dbReference type="EMBL" id="JARBDR010000496">
    <property type="protein sequence ID" value="KAJ8311629.1"/>
    <property type="molecule type" value="Genomic_DNA"/>
</dbReference>
<evidence type="ECO:0000313" key="2">
    <source>
        <dbReference type="Proteomes" id="UP001217089"/>
    </source>
</evidence>